<accession>X0VP43</accession>
<dbReference type="EMBL" id="BARS01034251">
    <property type="protein sequence ID" value="GAG20154.1"/>
    <property type="molecule type" value="Genomic_DNA"/>
</dbReference>
<comment type="caution">
    <text evidence="1">The sequence shown here is derived from an EMBL/GenBank/DDBJ whole genome shotgun (WGS) entry which is preliminary data.</text>
</comment>
<evidence type="ECO:0000313" key="1">
    <source>
        <dbReference type="EMBL" id="GAG20154.1"/>
    </source>
</evidence>
<protein>
    <submittedName>
        <fullName evidence="1">Uncharacterized protein</fullName>
    </submittedName>
</protein>
<feature type="non-terminal residue" evidence="1">
    <location>
        <position position="1"/>
    </location>
</feature>
<gene>
    <name evidence="1" type="ORF">S01H1_52944</name>
</gene>
<proteinExistence type="predicted"/>
<dbReference type="AlphaFoldDB" id="X0VP43"/>
<name>X0VP43_9ZZZZ</name>
<organism evidence="1">
    <name type="scientific">marine sediment metagenome</name>
    <dbReference type="NCBI Taxonomy" id="412755"/>
    <lineage>
        <taxon>unclassified sequences</taxon>
        <taxon>metagenomes</taxon>
        <taxon>ecological metagenomes</taxon>
    </lineage>
</organism>
<reference evidence="1" key="1">
    <citation type="journal article" date="2014" name="Front. Microbiol.">
        <title>High frequency of phylogenetically diverse reductive dehalogenase-homologous genes in deep subseafloor sedimentary metagenomes.</title>
        <authorList>
            <person name="Kawai M."/>
            <person name="Futagami T."/>
            <person name="Toyoda A."/>
            <person name="Takaki Y."/>
            <person name="Nishi S."/>
            <person name="Hori S."/>
            <person name="Arai W."/>
            <person name="Tsubouchi T."/>
            <person name="Morono Y."/>
            <person name="Uchiyama I."/>
            <person name="Ito T."/>
            <person name="Fujiyama A."/>
            <person name="Inagaki F."/>
            <person name="Takami H."/>
        </authorList>
    </citation>
    <scope>NUCLEOTIDE SEQUENCE</scope>
    <source>
        <strain evidence="1">Expedition CK06-06</strain>
    </source>
</reference>
<sequence>PIKEVNKMIRDVEKNSCHGILISQNSGIAQKNDFEINVHDHKIIVFLHNTRYDSERIMMAFNIIDYLEPYLVSSVSDDDNKETISNELLSTINKEYQELVTQKLNLIQSIKKSQSDLILQVQKMDLPALTGYLDKKFANTGKTGLKCDICNIYIGKNAKSLAAHRRRCKPVSQNIETLLVNTN</sequence>